<dbReference type="HOGENOM" id="CLU_000650_3_6_0"/>
<feature type="modified residue" description="Phosphohistidine" evidence="11">
    <location>
        <position position="44"/>
    </location>
</feature>
<dbReference type="InterPro" id="IPR036890">
    <property type="entry name" value="HATPase_C_sf"/>
</dbReference>
<dbReference type="Pfam" id="PF07194">
    <property type="entry name" value="P2"/>
    <property type="match status" value="1"/>
</dbReference>
<evidence type="ECO:0000256" key="6">
    <source>
        <dbReference type="ARBA" id="ARBA00022679"/>
    </source>
</evidence>
<dbReference type="PRINTS" id="PR00344">
    <property type="entry name" value="BCTRLSENSOR"/>
</dbReference>
<dbReference type="InterPro" id="IPR004358">
    <property type="entry name" value="Sig_transdc_His_kin-like_C"/>
</dbReference>
<dbReference type="InterPro" id="IPR008207">
    <property type="entry name" value="Sig_transdc_His_kin_Hpt_dom"/>
</dbReference>
<dbReference type="Gene3D" id="1.10.287.560">
    <property type="entry name" value="Histidine kinase CheA-like, homodimeric domain"/>
    <property type="match status" value="1"/>
</dbReference>
<evidence type="ECO:0000259" key="14">
    <source>
        <dbReference type="PROSITE" id="PS50851"/>
    </source>
</evidence>
<keyword evidence="8 16" id="KW-0418">Kinase</keyword>
<keyword evidence="4" id="KW-0145">Chemotaxis</keyword>
<evidence type="ECO:0000259" key="15">
    <source>
        <dbReference type="PROSITE" id="PS50894"/>
    </source>
</evidence>
<organism evidence="16 17">
    <name type="scientific">Thermovirga lienii (strain ATCC BAA-1197 / DSM 17291 / Cas60314)</name>
    <dbReference type="NCBI Taxonomy" id="580340"/>
    <lineage>
        <taxon>Bacteria</taxon>
        <taxon>Thermotogati</taxon>
        <taxon>Synergistota</taxon>
        <taxon>Synergistia</taxon>
        <taxon>Synergistales</taxon>
        <taxon>Thermovirgaceae</taxon>
        <taxon>Thermovirga</taxon>
    </lineage>
</organism>
<evidence type="ECO:0000256" key="10">
    <source>
        <dbReference type="ARBA" id="ARBA00023012"/>
    </source>
</evidence>
<dbReference type="InterPro" id="IPR010808">
    <property type="entry name" value="CheA_P2-bd"/>
</dbReference>
<dbReference type="EMBL" id="CP003096">
    <property type="protein sequence ID" value="AER65830.1"/>
    <property type="molecule type" value="Genomic_DNA"/>
</dbReference>
<dbReference type="InterPro" id="IPR037052">
    <property type="entry name" value="CheA-like_P2_sf"/>
</dbReference>
<dbReference type="SMART" id="SM01231">
    <property type="entry name" value="H-kinase_dim"/>
    <property type="match status" value="1"/>
</dbReference>
<dbReference type="InterPro" id="IPR051315">
    <property type="entry name" value="Bact_Chemotaxis_CheA"/>
</dbReference>
<evidence type="ECO:0000256" key="1">
    <source>
        <dbReference type="ARBA" id="ARBA00000085"/>
    </source>
</evidence>
<dbReference type="InterPro" id="IPR002545">
    <property type="entry name" value="CheW-lke_dom"/>
</dbReference>
<dbReference type="SUPFAM" id="SSF50341">
    <property type="entry name" value="CheW-like"/>
    <property type="match status" value="1"/>
</dbReference>
<dbReference type="KEGG" id="tli:Tlie_0084"/>
<name>G7V5K3_THELD</name>
<evidence type="ECO:0000259" key="13">
    <source>
        <dbReference type="PROSITE" id="PS50109"/>
    </source>
</evidence>
<dbReference type="PANTHER" id="PTHR43395">
    <property type="entry name" value="SENSOR HISTIDINE KINASE CHEA"/>
    <property type="match status" value="1"/>
</dbReference>
<dbReference type="STRING" id="580340.Tlie_0084"/>
<dbReference type="SMART" id="SM00260">
    <property type="entry name" value="CheW"/>
    <property type="match status" value="1"/>
</dbReference>
<dbReference type="Proteomes" id="UP000005868">
    <property type="component" value="Chromosome"/>
</dbReference>
<dbReference type="SUPFAM" id="SSF55874">
    <property type="entry name" value="ATPase domain of HSP90 chaperone/DNA topoisomerase II/histidine kinase"/>
    <property type="match status" value="1"/>
</dbReference>
<dbReference type="PROSITE" id="PS50894">
    <property type="entry name" value="HPT"/>
    <property type="match status" value="1"/>
</dbReference>
<dbReference type="Gene3D" id="1.20.120.160">
    <property type="entry name" value="HPT domain"/>
    <property type="match status" value="1"/>
</dbReference>
<dbReference type="InterPro" id="IPR036061">
    <property type="entry name" value="CheW-like_dom_sf"/>
</dbReference>
<evidence type="ECO:0000256" key="12">
    <source>
        <dbReference type="SAM" id="MobiDB-lite"/>
    </source>
</evidence>
<dbReference type="Gene3D" id="3.30.70.1110">
    <property type="entry name" value="Histidine kinase CheA-like, P2 response regulator-binding domain"/>
    <property type="match status" value="1"/>
</dbReference>
<dbReference type="Gene3D" id="2.30.30.40">
    <property type="entry name" value="SH3 Domains"/>
    <property type="match status" value="1"/>
</dbReference>
<protein>
    <recommendedName>
        <fullName evidence="3">Chemotaxis protein CheA</fullName>
        <ecNumber evidence="2">2.7.13.3</ecNumber>
    </recommendedName>
</protein>
<keyword evidence="17" id="KW-1185">Reference proteome</keyword>
<reference evidence="16 17" key="2">
    <citation type="journal article" date="2012" name="Stand. Genomic Sci.">
        <title>Genome sequence of the moderately thermophilic, amino-acid-degrading and sulfur-reducing bacterium Thermovirga lienii type strain (Cas60314(T)).</title>
        <authorList>
            <person name="Goker M."/>
            <person name="Saunders E."/>
            <person name="Lapidus A."/>
            <person name="Nolan M."/>
            <person name="Lucas S."/>
            <person name="Hammon N."/>
            <person name="Deshpande S."/>
            <person name="Cheng J.F."/>
            <person name="Han C."/>
            <person name="Tapia R."/>
            <person name="Goodwin L.A."/>
            <person name="Pitluck S."/>
            <person name="Liolios K."/>
            <person name="Mavromatis K."/>
            <person name="Pagani I."/>
            <person name="Ivanova N."/>
            <person name="Mikhailova N."/>
            <person name="Pati A."/>
            <person name="Chen A."/>
            <person name="Palaniappan K."/>
            <person name="Land M."/>
            <person name="Chang Y.J."/>
            <person name="Jeffries C.D."/>
            <person name="Brambilla E.M."/>
            <person name="Rohde M."/>
            <person name="Spring S."/>
            <person name="Detter J.C."/>
            <person name="Woyke T."/>
            <person name="Bristow J."/>
            <person name="Eisen J.A."/>
            <person name="Markowitz V."/>
            <person name="Hugenholtz P."/>
            <person name="Kyrpides N.C."/>
            <person name="Klenk H.P."/>
        </authorList>
    </citation>
    <scope>NUCLEOTIDE SEQUENCE [LARGE SCALE GENOMIC DNA]</scope>
    <source>
        <strain evidence="17">ATCC BAA-1197 / DSM 17291 / Cas60314</strain>
    </source>
</reference>
<feature type="domain" description="CheW-like" evidence="14">
    <location>
        <begin position="530"/>
        <end position="661"/>
    </location>
</feature>
<dbReference type="InterPro" id="IPR037006">
    <property type="entry name" value="CheA-like_homodim_sf"/>
</dbReference>
<comment type="catalytic activity">
    <reaction evidence="1">
        <text>ATP + protein L-histidine = ADP + protein N-phospho-L-histidine.</text>
        <dbReference type="EC" id="2.7.13.3"/>
    </reaction>
</comment>
<dbReference type="GO" id="GO:0000155">
    <property type="term" value="F:phosphorelay sensor kinase activity"/>
    <property type="evidence" value="ECO:0007669"/>
    <property type="project" value="InterPro"/>
</dbReference>
<dbReference type="InterPro" id="IPR003594">
    <property type="entry name" value="HATPase_dom"/>
</dbReference>
<dbReference type="EC" id="2.7.13.3" evidence="2"/>
<dbReference type="SMART" id="SM00387">
    <property type="entry name" value="HATPase_c"/>
    <property type="match status" value="1"/>
</dbReference>
<evidence type="ECO:0000256" key="7">
    <source>
        <dbReference type="ARBA" id="ARBA00022741"/>
    </source>
</evidence>
<dbReference type="SUPFAM" id="SSF55052">
    <property type="entry name" value="CheY-binding domain of CheA"/>
    <property type="match status" value="1"/>
</dbReference>
<dbReference type="CDD" id="cd00088">
    <property type="entry name" value="HPT"/>
    <property type="match status" value="1"/>
</dbReference>
<keyword evidence="5 11" id="KW-0597">Phosphoprotein</keyword>
<dbReference type="Pfam" id="PF01584">
    <property type="entry name" value="CheW"/>
    <property type="match status" value="1"/>
</dbReference>
<evidence type="ECO:0000256" key="8">
    <source>
        <dbReference type="ARBA" id="ARBA00022777"/>
    </source>
</evidence>
<keyword evidence="10" id="KW-0902">Two-component regulatory system</keyword>
<dbReference type="InterPro" id="IPR036641">
    <property type="entry name" value="HPT_dom_sf"/>
</dbReference>
<dbReference type="CDD" id="cd00731">
    <property type="entry name" value="CheA_reg"/>
    <property type="match status" value="1"/>
</dbReference>
<dbReference type="Pfam" id="PF02518">
    <property type="entry name" value="HATPase_c"/>
    <property type="match status" value="1"/>
</dbReference>
<dbReference type="Gene3D" id="3.30.565.10">
    <property type="entry name" value="Histidine kinase-like ATPase, C-terminal domain"/>
    <property type="match status" value="1"/>
</dbReference>
<dbReference type="AlphaFoldDB" id="G7V5K3"/>
<evidence type="ECO:0000256" key="9">
    <source>
        <dbReference type="ARBA" id="ARBA00022840"/>
    </source>
</evidence>
<dbReference type="InterPro" id="IPR005467">
    <property type="entry name" value="His_kinase_dom"/>
</dbReference>
<dbReference type="Pfam" id="PF02895">
    <property type="entry name" value="H-kinase_dim"/>
    <property type="match status" value="1"/>
</dbReference>
<evidence type="ECO:0000313" key="17">
    <source>
        <dbReference type="Proteomes" id="UP000005868"/>
    </source>
</evidence>
<keyword evidence="9" id="KW-0067">ATP-binding</keyword>
<feature type="domain" description="HPt" evidence="15">
    <location>
        <begin position="1"/>
        <end position="102"/>
    </location>
</feature>
<dbReference type="InterPro" id="IPR004105">
    <property type="entry name" value="CheA-like_dim"/>
</dbReference>
<feature type="domain" description="Histidine kinase" evidence="13">
    <location>
        <begin position="295"/>
        <end position="528"/>
    </location>
</feature>
<proteinExistence type="predicted"/>
<evidence type="ECO:0000313" key="16">
    <source>
        <dbReference type="EMBL" id="AER65830.1"/>
    </source>
</evidence>
<dbReference type="SMART" id="SM00073">
    <property type="entry name" value="HPT"/>
    <property type="match status" value="1"/>
</dbReference>
<dbReference type="GO" id="GO:0005737">
    <property type="term" value="C:cytoplasm"/>
    <property type="evidence" value="ECO:0007669"/>
    <property type="project" value="InterPro"/>
</dbReference>
<dbReference type="eggNOG" id="COG0643">
    <property type="taxonomic scope" value="Bacteria"/>
</dbReference>
<evidence type="ECO:0000256" key="4">
    <source>
        <dbReference type="ARBA" id="ARBA00022500"/>
    </source>
</evidence>
<feature type="region of interest" description="Disordered" evidence="12">
    <location>
        <begin position="236"/>
        <end position="265"/>
    </location>
</feature>
<feature type="compositionally biased region" description="Basic and acidic residues" evidence="12">
    <location>
        <begin position="251"/>
        <end position="265"/>
    </location>
</feature>
<dbReference type="PROSITE" id="PS50851">
    <property type="entry name" value="CHEW"/>
    <property type="match status" value="1"/>
</dbReference>
<evidence type="ECO:0000256" key="3">
    <source>
        <dbReference type="ARBA" id="ARBA00021495"/>
    </source>
</evidence>
<dbReference type="SUPFAM" id="SSF47384">
    <property type="entry name" value="Homodimeric domain of signal transducing histidine kinase"/>
    <property type="match status" value="1"/>
</dbReference>
<evidence type="ECO:0000256" key="11">
    <source>
        <dbReference type="PROSITE-ProRule" id="PRU00110"/>
    </source>
</evidence>
<dbReference type="CDD" id="cd16916">
    <property type="entry name" value="HATPase_CheA-like"/>
    <property type="match status" value="1"/>
</dbReference>
<dbReference type="FunFam" id="3.30.565.10:FF:000016">
    <property type="entry name" value="Chemotaxis protein CheA, putative"/>
    <property type="match status" value="1"/>
</dbReference>
<dbReference type="OrthoDB" id="9803176at2"/>
<dbReference type="PANTHER" id="PTHR43395:SF1">
    <property type="entry name" value="CHEMOTAXIS PROTEIN CHEA"/>
    <property type="match status" value="1"/>
</dbReference>
<keyword evidence="7" id="KW-0547">Nucleotide-binding</keyword>
<evidence type="ECO:0000256" key="2">
    <source>
        <dbReference type="ARBA" id="ARBA00012438"/>
    </source>
</evidence>
<sequence>MDMKDYIGPFIDETEENLQKLNECLLAFEQGDSSVIDEIFRVAHTLKGMASTMGFARMAELTHDMEDVLDLARQKKLALRRKEDIELLFECLDTLNVMLDEIRSGKDDTSVDIEDIKSRLKALCSLAGEGQDLSDEVTDQVVKDQEGPKAVSDFKKIKVVLGKDCVLKGARAFMVLEELSSFGRVESTEPDMEKLVEGEFDGRSFVVHLETHEEPERIEEAVLRVSEVESCSIEGVPSVGKEAESGPGVEFKSKSPQEVAKEKGDSKVADTVKTIKKKTNQTVRVDVNRLDKLLNLVGELVIGRSRIERLAKDSNLKEFEEPILQLGRISKEIQELVTKLRMLPISFIFDRFPRLVRDLSQELGKKVHLEMEGRDTELDRSVIDEIGDPMVHLIRNSLDHGIEPPEERLAKGKPETGLLRIRAYQDGSSVVVSVEDDGRGIDKDKILQKALEKGFVSKEQLDSLTEREAIQFLFTPGFSTSDKVTDISGRGVGLDAVKNKVESIGGRLSIESEVDKGTTIKVKLPITLAIVLALLVNIDGQIYAIPLESVDETVLVNKDDIKVVNGSQVTMLRGSMLYLVDSRDLYGLPKREDSSVLSVVVMRTGFRKVGFIVDDFIGQQEIVIKSLGNTGMVKINWFSGGTILGDGSVALIIDPAKVEEV</sequence>
<keyword evidence="6" id="KW-0808">Transferase</keyword>
<dbReference type="GO" id="GO:0005524">
    <property type="term" value="F:ATP binding"/>
    <property type="evidence" value="ECO:0007669"/>
    <property type="project" value="UniProtKB-KW"/>
</dbReference>
<dbReference type="PROSITE" id="PS50109">
    <property type="entry name" value="HIS_KIN"/>
    <property type="match status" value="1"/>
</dbReference>
<dbReference type="SUPFAM" id="SSF47226">
    <property type="entry name" value="Histidine-containing phosphotransfer domain, HPT domain"/>
    <property type="match status" value="1"/>
</dbReference>
<gene>
    <name evidence="16" type="ordered locus">Tlie_0084</name>
</gene>
<reference evidence="17" key="1">
    <citation type="submission" date="2011-10" db="EMBL/GenBank/DDBJ databases">
        <title>The complete genome of chromosome of Thermovirga lienii DSM 17291.</title>
        <authorList>
            <consortium name="US DOE Joint Genome Institute (JGI-PGF)"/>
            <person name="Lucas S."/>
            <person name="Copeland A."/>
            <person name="Lapidus A."/>
            <person name="Glavina del Rio T."/>
            <person name="Dalin E."/>
            <person name="Tice H."/>
            <person name="Bruce D."/>
            <person name="Goodwin L."/>
            <person name="Pitluck S."/>
            <person name="Peters L."/>
            <person name="Mikhailova N."/>
            <person name="Saunders E."/>
            <person name="Kyrpides N."/>
            <person name="Mavromatis K."/>
            <person name="Ivanova N."/>
            <person name="Last F.I."/>
            <person name="Brettin T."/>
            <person name="Detter J.C."/>
            <person name="Han C."/>
            <person name="Larimer F."/>
            <person name="Land M."/>
            <person name="Hauser L."/>
            <person name="Markowitz V."/>
            <person name="Cheng J.-F."/>
            <person name="Hugenholtz P."/>
            <person name="Woyke T."/>
            <person name="Wu D."/>
            <person name="Spring S."/>
            <person name="Schroeder M."/>
            <person name="Brambilla E.-M."/>
            <person name="Klenk H.-P."/>
            <person name="Eisen J.A."/>
        </authorList>
    </citation>
    <scope>NUCLEOTIDE SEQUENCE [LARGE SCALE GENOMIC DNA]</scope>
    <source>
        <strain evidence="17">ATCC BAA-1197 / DSM 17291 / Cas60314</strain>
    </source>
</reference>
<dbReference type="Pfam" id="PF01627">
    <property type="entry name" value="Hpt"/>
    <property type="match status" value="1"/>
</dbReference>
<dbReference type="InterPro" id="IPR035891">
    <property type="entry name" value="CheY-binding_CheA"/>
</dbReference>
<dbReference type="GO" id="GO:0006935">
    <property type="term" value="P:chemotaxis"/>
    <property type="evidence" value="ECO:0007669"/>
    <property type="project" value="UniProtKB-KW"/>
</dbReference>
<dbReference type="InterPro" id="IPR036097">
    <property type="entry name" value="HisK_dim/P_sf"/>
</dbReference>
<accession>G7V5K3</accession>
<evidence type="ECO:0000256" key="5">
    <source>
        <dbReference type="ARBA" id="ARBA00022553"/>
    </source>
</evidence>
<dbReference type="eggNOG" id="COG2198">
    <property type="taxonomic scope" value="Bacteria"/>
</dbReference>